<dbReference type="CDD" id="cd04905">
    <property type="entry name" value="ACT_CM-PDT"/>
    <property type="match status" value="1"/>
</dbReference>
<dbReference type="PANTHER" id="PTHR21022:SF19">
    <property type="entry name" value="PREPHENATE DEHYDRATASE-RELATED"/>
    <property type="match status" value="1"/>
</dbReference>
<dbReference type="Pfam" id="PF00800">
    <property type="entry name" value="PDT"/>
    <property type="match status" value="1"/>
</dbReference>
<dbReference type="InterPro" id="IPR036263">
    <property type="entry name" value="Chorismate_II_sf"/>
</dbReference>
<keyword evidence="15" id="KW-0511">Multifunctional enzyme</keyword>
<dbReference type="Gene3D" id="3.40.190.10">
    <property type="entry name" value="Periplasmic binding protein-like II"/>
    <property type="match status" value="2"/>
</dbReference>
<keyword evidence="12" id="KW-0584">Phenylalanine biosynthesis</keyword>
<keyword evidence="14 24" id="KW-0456">Lyase</keyword>
<evidence type="ECO:0000256" key="3">
    <source>
        <dbReference type="ARBA" id="ARBA00004496"/>
    </source>
</evidence>
<dbReference type="FunFam" id="3.30.70.260:FF:000012">
    <property type="entry name" value="Prephenate dehydratase"/>
    <property type="match status" value="1"/>
</dbReference>
<evidence type="ECO:0000256" key="2">
    <source>
        <dbReference type="ARBA" id="ARBA00002364"/>
    </source>
</evidence>
<dbReference type="Pfam" id="PF01842">
    <property type="entry name" value="ACT"/>
    <property type="match status" value="1"/>
</dbReference>
<protein>
    <recommendedName>
        <fullName evidence="8">Bifunctional chorismate mutase/prephenate dehydratase</fullName>
        <ecNumber evidence="7">4.2.1.51</ecNumber>
        <ecNumber evidence="6">5.4.99.5</ecNumber>
    </recommendedName>
    <alternativeName>
        <fullName evidence="17">Chorismate mutase-prephenate dehydratase</fullName>
    </alternativeName>
    <alternativeName>
        <fullName evidence="16">p-protein</fullName>
    </alternativeName>
</protein>
<dbReference type="UniPathway" id="UPA00120">
    <property type="reaction ID" value="UER00203"/>
</dbReference>
<dbReference type="SMART" id="SM00830">
    <property type="entry name" value="CM_2"/>
    <property type="match status" value="1"/>
</dbReference>
<comment type="function">
    <text evidence="2">Catalyzes the Claisen rearrangement of chorismate to prephenate and the decarboxylation/dehydration of prephenate to phenylpyruvate.</text>
</comment>
<dbReference type="SUPFAM" id="SSF48600">
    <property type="entry name" value="Chorismate mutase II"/>
    <property type="match status" value="1"/>
</dbReference>
<dbReference type="InterPro" id="IPR036979">
    <property type="entry name" value="CM_dom_sf"/>
</dbReference>
<dbReference type="SUPFAM" id="SSF53850">
    <property type="entry name" value="Periplasmic binding protein-like II"/>
    <property type="match status" value="1"/>
</dbReference>
<evidence type="ECO:0000256" key="4">
    <source>
        <dbReference type="ARBA" id="ARBA00004741"/>
    </source>
</evidence>
<evidence type="ECO:0000256" key="19">
    <source>
        <dbReference type="PIRSR" id="PIRSR001500-1"/>
    </source>
</evidence>
<dbReference type="GO" id="GO:0009094">
    <property type="term" value="P:L-phenylalanine biosynthetic process"/>
    <property type="evidence" value="ECO:0007669"/>
    <property type="project" value="UniProtKB-UniPathway"/>
</dbReference>
<dbReference type="PROSITE" id="PS51671">
    <property type="entry name" value="ACT"/>
    <property type="match status" value="1"/>
</dbReference>
<accession>A0A8J6TF09</accession>
<dbReference type="EMBL" id="JACNJZ010000068">
    <property type="protein sequence ID" value="MBC8317075.1"/>
    <property type="molecule type" value="Genomic_DNA"/>
</dbReference>
<dbReference type="GO" id="GO:0005737">
    <property type="term" value="C:cytoplasm"/>
    <property type="evidence" value="ECO:0007669"/>
    <property type="project" value="UniProtKB-SubCell"/>
</dbReference>
<dbReference type="PANTHER" id="PTHR21022">
    <property type="entry name" value="PREPHENATE DEHYDRATASE P PROTEIN"/>
    <property type="match status" value="1"/>
</dbReference>
<feature type="binding site" evidence="19">
    <location>
        <position position="54"/>
    </location>
    <ligand>
        <name>substrate</name>
    </ligand>
</feature>
<evidence type="ECO:0000256" key="5">
    <source>
        <dbReference type="ARBA" id="ARBA00004817"/>
    </source>
</evidence>
<evidence type="ECO:0000256" key="12">
    <source>
        <dbReference type="ARBA" id="ARBA00023222"/>
    </source>
</evidence>
<feature type="binding site" evidence="19">
    <location>
        <position position="50"/>
    </location>
    <ligand>
        <name>substrate</name>
    </ligand>
</feature>
<evidence type="ECO:0000256" key="17">
    <source>
        <dbReference type="ARBA" id="ARBA00031520"/>
    </source>
</evidence>
<reference evidence="24 25" key="1">
    <citation type="submission" date="2020-08" db="EMBL/GenBank/DDBJ databases">
        <title>Bridging the membrane lipid divide: bacteria of the FCB group superphylum have the potential to synthesize archaeal ether lipids.</title>
        <authorList>
            <person name="Villanueva L."/>
            <person name="Von Meijenfeldt F.A.B."/>
            <person name="Westbye A.B."/>
            <person name="Yadav S."/>
            <person name="Hopmans E.C."/>
            <person name="Dutilh B.E."/>
            <person name="Sinninghe Damste J.S."/>
        </authorList>
    </citation>
    <scope>NUCLEOTIDE SEQUENCE [LARGE SCALE GENOMIC DNA]</scope>
    <source>
        <strain evidence="24">NIOZ-UU47</strain>
    </source>
</reference>
<dbReference type="InterPro" id="IPR001086">
    <property type="entry name" value="Preph_deHydtase"/>
</dbReference>
<dbReference type="Proteomes" id="UP000614424">
    <property type="component" value="Unassembled WGS sequence"/>
</dbReference>
<evidence type="ECO:0000256" key="15">
    <source>
        <dbReference type="ARBA" id="ARBA00023268"/>
    </source>
</evidence>
<feature type="domain" description="Chorismate mutase" evidence="21">
    <location>
        <begin position="3"/>
        <end position="93"/>
    </location>
</feature>
<evidence type="ECO:0000256" key="8">
    <source>
        <dbReference type="ARBA" id="ARBA00014401"/>
    </source>
</evidence>
<dbReference type="GO" id="GO:0004664">
    <property type="term" value="F:prephenate dehydratase activity"/>
    <property type="evidence" value="ECO:0007669"/>
    <property type="project" value="UniProtKB-EC"/>
</dbReference>
<evidence type="ECO:0000256" key="6">
    <source>
        <dbReference type="ARBA" id="ARBA00012404"/>
    </source>
</evidence>
<keyword evidence="9" id="KW-0963">Cytoplasm</keyword>
<evidence type="ECO:0000256" key="18">
    <source>
        <dbReference type="ARBA" id="ARBA00047848"/>
    </source>
</evidence>
<dbReference type="InterPro" id="IPR045865">
    <property type="entry name" value="ACT-like_dom_sf"/>
</dbReference>
<dbReference type="EC" id="4.2.1.51" evidence="7"/>
<name>A0A8J6TF09_9BACT</name>
<dbReference type="SUPFAM" id="SSF55021">
    <property type="entry name" value="ACT-like"/>
    <property type="match status" value="1"/>
</dbReference>
<keyword evidence="13" id="KW-0413">Isomerase</keyword>
<feature type="binding site" evidence="19">
    <location>
        <position position="13"/>
    </location>
    <ligand>
        <name>substrate</name>
    </ligand>
</feature>
<comment type="catalytic activity">
    <reaction evidence="18">
        <text>prephenate + H(+) = 3-phenylpyruvate + CO2 + H2O</text>
        <dbReference type="Rhea" id="RHEA:21648"/>
        <dbReference type="ChEBI" id="CHEBI:15377"/>
        <dbReference type="ChEBI" id="CHEBI:15378"/>
        <dbReference type="ChEBI" id="CHEBI:16526"/>
        <dbReference type="ChEBI" id="CHEBI:18005"/>
        <dbReference type="ChEBI" id="CHEBI:29934"/>
        <dbReference type="EC" id="4.2.1.51"/>
    </reaction>
</comment>
<feature type="site" description="Essential for prephenate dehydratase activity" evidence="20">
    <location>
        <position position="261"/>
    </location>
</feature>
<evidence type="ECO:0000313" key="25">
    <source>
        <dbReference type="Proteomes" id="UP000614424"/>
    </source>
</evidence>
<dbReference type="EC" id="5.4.99.5" evidence="6"/>
<evidence type="ECO:0000259" key="22">
    <source>
        <dbReference type="PROSITE" id="PS51171"/>
    </source>
</evidence>
<evidence type="ECO:0000256" key="9">
    <source>
        <dbReference type="ARBA" id="ARBA00022490"/>
    </source>
</evidence>
<keyword evidence="11" id="KW-0057">Aromatic amino acid biosynthesis</keyword>
<dbReference type="NCBIfam" id="NF008865">
    <property type="entry name" value="PRK11898.1"/>
    <property type="match status" value="1"/>
</dbReference>
<dbReference type="FunFam" id="3.40.190.10:FF:000029">
    <property type="entry name" value="Chorismate mutase/Prephenate dehydratase"/>
    <property type="match status" value="1"/>
</dbReference>
<comment type="pathway">
    <text evidence="5">Metabolic intermediate biosynthesis; prephenate biosynthesis; prephenate from chorismate: step 1/1.</text>
</comment>
<feature type="binding site" evidence="19">
    <location>
        <position position="30"/>
    </location>
    <ligand>
        <name>substrate</name>
    </ligand>
</feature>
<dbReference type="InterPro" id="IPR002701">
    <property type="entry name" value="CM_II_prokaryot"/>
</dbReference>
<evidence type="ECO:0000256" key="7">
    <source>
        <dbReference type="ARBA" id="ARBA00013147"/>
    </source>
</evidence>
<comment type="pathway">
    <text evidence="4">Amino-acid biosynthesis; L-phenylalanine biosynthesis; phenylpyruvate from prephenate: step 1/1.</text>
</comment>
<comment type="caution">
    <text evidence="24">The sequence shown here is derived from an EMBL/GenBank/DDBJ whole genome shotgun (WGS) entry which is preliminary data.</text>
</comment>
<dbReference type="PIRSF" id="PIRSF001500">
    <property type="entry name" value="Chor_mut_pdt_Ppr"/>
    <property type="match status" value="1"/>
</dbReference>
<sequence>MTTDNTKALLEVRNRIDEIDNTFLKLLKERLQCAKEIGTLKSKENKAKWDPFRERQIYDRLLRDNNAEFPEIPLQSIFHEIITTCRLSQKQIEVAYLGPEATFSHLAGVKYFGHSAEYRAIETIEDIFHEVERDRVHYGIVPVENSIEGSVTSSLDAFMKSKVKVCGEEYLDITHNLVNYSGNIKDIKLVVSHSQPLAQCRQWLRKQLPDIPTQSVFSTGVAAQMAAKDHSVAAIASSLAIKTYQLQMVVKGIEDYRGNTTRFLLIGKKSPAKSGRDKTSLLLGLVDRPGALNDTLAILARRNINMTKIESRPVKGESGKYLFFIDMIGHYEDGIITEACERLQEFCSYFEWLGSYPQAREISTTNS</sequence>
<comment type="catalytic activity">
    <reaction evidence="1">
        <text>chorismate = prephenate</text>
        <dbReference type="Rhea" id="RHEA:13897"/>
        <dbReference type="ChEBI" id="CHEBI:29748"/>
        <dbReference type="ChEBI" id="CHEBI:29934"/>
        <dbReference type="EC" id="5.4.99.5"/>
    </reaction>
</comment>
<gene>
    <name evidence="24" type="primary">pheA</name>
    <name evidence="24" type="ORF">H8E41_04160</name>
</gene>
<dbReference type="PROSITE" id="PS00857">
    <property type="entry name" value="PREPHENATE_DEHYDR_1"/>
    <property type="match status" value="1"/>
</dbReference>
<dbReference type="Pfam" id="PF01817">
    <property type="entry name" value="CM_2"/>
    <property type="match status" value="1"/>
</dbReference>
<evidence type="ECO:0000259" key="23">
    <source>
        <dbReference type="PROSITE" id="PS51671"/>
    </source>
</evidence>
<evidence type="ECO:0000256" key="11">
    <source>
        <dbReference type="ARBA" id="ARBA00023141"/>
    </source>
</evidence>
<dbReference type="AlphaFoldDB" id="A0A8J6TF09"/>
<evidence type="ECO:0000256" key="10">
    <source>
        <dbReference type="ARBA" id="ARBA00022605"/>
    </source>
</evidence>
<feature type="domain" description="ACT" evidence="23">
    <location>
        <begin position="280"/>
        <end position="358"/>
    </location>
</feature>
<feature type="binding site" evidence="19">
    <location>
        <position position="41"/>
    </location>
    <ligand>
        <name>substrate</name>
    </ligand>
</feature>
<dbReference type="PROSITE" id="PS51168">
    <property type="entry name" value="CHORISMATE_MUT_2"/>
    <property type="match status" value="1"/>
</dbReference>
<dbReference type="InterPro" id="IPR002912">
    <property type="entry name" value="ACT_dom"/>
</dbReference>
<dbReference type="Gene3D" id="3.30.70.260">
    <property type="match status" value="1"/>
</dbReference>
<dbReference type="UniPathway" id="UPA00121">
    <property type="reaction ID" value="UER00345"/>
</dbReference>
<evidence type="ECO:0000259" key="21">
    <source>
        <dbReference type="PROSITE" id="PS51168"/>
    </source>
</evidence>
<evidence type="ECO:0000256" key="13">
    <source>
        <dbReference type="ARBA" id="ARBA00023235"/>
    </source>
</evidence>
<dbReference type="CDD" id="cd13630">
    <property type="entry name" value="PBP2_PDT_1"/>
    <property type="match status" value="1"/>
</dbReference>
<evidence type="ECO:0000256" key="1">
    <source>
        <dbReference type="ARBA" id="ARBA00000824"/>
    </source>
</evidence>
<dbReference type="PROSITE" id="PS51171">
    <property type="entry name" value="PREPHENATE_DEHYDR_3"/>
    <property type="match status" value="1"/>
</dbReference>
<dbReference type="PROSITE" id="PS00858">
    <property type="entry name" value="PREPHENATE_DEHYDR_2"/>
    <property type="match status" value="1"/>
</dbReference>
<dbReference type="Gene3D" id="1.20.59.10">
    <property type="entry name" value="Chorismate mutase"/>
    <property type="match status" value="1"/>
</dbReference>
<proteinExistence type="predicted"/>
<feature type="binding site" evidence="19">
    <location>
        <position position="85"/>
    </location>
    <ligand>
        <name>substrate</name>
    </ligand>
</feature>
<feature type="binding site" evidence="19">
    <location>
        <position position="89"/>
    </location>
    <ligand>
        <name>substrate</name>
    </ligand>
</feature>
<evidence type="ECO:0000256" key="14">
    <source>
        <dbReference type="ARBA" id="ARBA00023239"/>
    </source>
</evidence>
<dbReference type="InterPro" id="IPR018528">
    <property type="entry name" value="Preph_deHydtase_CS"/>
</dbReference>
<dbReference type="GO" id="GO:0004106">
    <property type="term" value="F:chorismate mutase activity"/>
    <property type="evidence" value="ECO:0007669"/>
    <property type="project" value="UniProtKB-EC"/>
</dbReference>
<evidence type="ECO:0000256" key="20">
    <source>
        <dbReference type="PIRSR" id="PIRSR001500-2"/>
    </source>
</evidence>
<evidence type="ECO:0000256" key="16">
    <source>
        <dbReference type="ARBA" id="ARBA00031175"/>
    </source>
</evidence>
<feature type="domain" description="Prephenate dehydratase" evidence="22">
    <location>
        <begin position="93"/>
        <end position="268"/>
    </location>
</feature>
<evidence type="ECO:0000313" key="24">
    <source>
        <dbReference type="EMBL" id="MBC8317075.1"/>
    </source>
</evidence>
<dbReference type="GO" id="GO:0046417">
    <property type="term" value="P:chorismate metabolic process"/>
    <property type="evidence" value="ECO:0007669"/>
    <property type="project" value="InterPro"/>
</dbReference>
<dbReference type="InterPro" id="IPR008242">
    <property type="entry name" value="Chor_mutase/pphenate_deHydtase"/>
</dbReference>
<keyword evidence="10" id="KW-0028">Amino-acid biosynthesis</keyword>
<comment type="subcellular location">
    <subcellularLocation>
        <location evidence="3">Cytoplasm</location>
    </subcellularLocation>
</comment>
<organism evidence="24 25">
    <name type="scientific">Candidatus Desulfobia pelagia</name>
    <dbReference type="NCBI Taxonomy" id="2841692"/>
    <lineage>
        <taxon>Bacteria</taxon>
        <taxon>Pseudomonadati</taxon>
        <taxon>Thermodesulfobacteriota</taxon>
        <taxon>Desulfobulbia</taxon>
        <taxon>Desulfobulbales</taxon>
        <taxon>Desulfobulbaceae</taxon>
        <taxon>Candidatus Desulfobia</taxon>
    </lineage>
</organism>